<feature type="domain" description="ResB-like" evidence="7">
    <location>
        <begin position="74"/>
        <end position="426"/>
    </location>
</feature>
<organism evidence="8 9">
    <name type="scientific">Paenibacillus algicola</name>
    <dbReference type="NCBI Taxonomy" id="2565926"/>
    <lineage>
        <taxon>Bacteria</taxon>
        <taxon>Bacillati</taxon>
        <taxon>Bacillota</taxon>
        <taxon>Bacilli</taxon>
        <taxon>Bacillales</taxon>
        <taxon>Paenibacillaceae</taxon>
        <taxon>Paenibacillus</taxon>
    </lineage>
</organism>
<evidence type="ECO:0000259" key="7">
    <source>
        <dbReference type="Pfam" id="PF05140"/>
    </source>
</evidence>
<comment type="subcellular location">
    <subcellularLocation>
        <location evidence="1">Membrane</location>
        <topology evidence="1">Multi-pass membrane protein</topology>
    </subcellularLocation>
</comment>
<dbReference type="InterPro" id="IPR023494">
    <property type="entry name" value="Cyt_c_bgen_Ccs1/CcsB/ResB"/>
</dbReference>
<evidence type="ECO:0000256" key="2">
    <source>
        <dbReference type="ARBA" id="ARBA00022692"/>
    </source>
</evidence>
<dbReference type="Pfam" id="PF05140">
    <property type="entry name" value="ResB"/>
    <property type="match status" value="2"/>
</dbReference>
<reference evidence="8 9" key="1">
    <citation type="submission" date="2019-05" db="EMBL/GenBank/DDBJ databases">
        <authorList>
            <person name="Chen C."/>
        </authorList>
    </citation>
    <scope>NUCLEOTIDE SEQUENCE [LARGE SCALE GENOMIC DNA]</scope>
    <source>
        <strain evidence="8 9">HB172198</strain>
    </source>
</reference>
<evidence type="ECO:0000313" key="8">
    <source>
        <dbReference type="EMBL" id="QCT02524.1"/>
    </source>
</evidence>
<protein>
    <submittedName>
        <fullName evidence="8">ResB family protein</fullName>
    </submittedName>
</protein>
<dbReference type="RefSeq" id="WP_138225539.1">
    <property type="nucleotide sequence ID" value="NZ_CP040396.1"/>
</dbReference>
<evidence type="ECO:0000256" key="3">
    <source>
        <dbReference type="ARBA" id="ARBA00022748"/>
    </source>
</evidence>
<keyword evidence="2 6" id="KW-0812">Transmembrane</keyword>
<evidence type="ECO:0000256" key="6">
    <source>
        <dbReference type="SAM" id="Phobius"/>
    </source>
</evidence>
<gene>
    <name evidence="8" type="ORF">E6C60_1809</name>
</gene>
<dbReference type="OrthoDB" id="9770923at2"/>
<dbReference type="PANTHER" id="PTHR31566:SF0">
    <property type="entry name" value="CYTOCHROME C BIOGENESIS PROTEIN CCS1, CHLOROPLASTIC"/>
    <property type="match status" value="1"/>
</dbReference>
<dbReference type="EMBL" id="CP040396">
    <property type="protein sequence ID" value="QCT02524.1"/>
    <property type="molecule type" value="Genomic_DNA"/>
</dbReference>
<dbReference type="GO" id="GO:0017004">
    <property type="term" value="P:cytochrome complex assembly"/>
    <property type="evidence" value="ECO:0007669"/>
    <property type="project" value="UniProtKB-KW"/>
</dbReference>
<proteinExistence type="predicted"/>
<feature type="transmembrane region" description="Helical" evidence="6">
    <location>
        <begin position="225"/>
        <end position="243"/>
    </location>
</feature>
<name>A0A4V1G3V6_9BACL</name>
<keyword evidence="4 6" id="KW-1133">Transmembrane helix</keyword>
<keyword evidence="9" id="KW-1185">Reference proteome</keyword>
<dbReference type="PANTHER" id="PTHR31566">
    <property type="entry name" value="CYTOCHROME C BIOGENESIS PROTEIN CCS1, CHLOROPLASTIC"/>
    <property type="match status" value="1"/>
</dbReference>
<accession>A0A4V1G3V6</accession>
<feature type="transmembrane region" description="Helical" evidence="6">
    <location>
        <begin position="132"/>
        <end position="154"/>
    </location>
</feature>
<keyword evidence="5 6" id="KW-0472">Membrane</keyword>
<evidence type="ECO:0000313" key="9">
    <source>
        <dbReference type="Proteomes" id="UP000300879"/>
    </source>
</evidence>
<keyword evidence="3" id="KW-0201">Cytochrome c-type biogenesis</keyword>
<dbReference type="GO" id="GO:0016020">
    <property type="term" value="C:membrane"/>
    <property type="evidence" value="ECO:0007669"/>
    <property type="project" value="UniProtKB-SubCell"/>
</dbReference>
<feature type="transmembrane region" description="Helical" evidence="6">
    <location>
        <begin position="76"/>
        <end position="94"/>
    </location>
</feature>
<evidence type="ECO:0000256" key="1">
    <source>
        <dbReference type="ARBA" id="ARBA00004141"/>
    </source>
</evidence>
<dbReference type="KEGG" id="palo:E6C60_1809"/>
<dbReference type="InterPro" id="IPR007816">
    <property type="entry name" value="ResB-like_domain"/>
</dbReference>
<evidence type="ECO:0000256" key="5">
    <source>
        <dbReference type="ARBA" id="ARBA00023136"/>
    </source>
</evidence>
<sequence>MNEQTGNSRIQNTKCECGHQNPVGTVLCEACGKPLNEEAAAQDLLEMRYDGVARRSQKDNPGVIDRVWNFFSSVKVAIYLITITTIGAMLGSIYPQESTFLNIDASVYYQENYGQLGHIYYLLGLSHTYTSWWFVLLLVLIGASLVICSLDRVLPLYKALSRQRIPKHLSFLKRQRVSLEADIHGDGVQWVEHVAPKIRKKGYRVRTDGSTLLAEKQRFSRWGPYVLHIGLIVFLLAVLARGLPGLHMDTHMAFPEGQPKLIPDTSYYLQNDGFSVQFYSEEDLPKEFQGKGKILPEKFETKAILYECLAGCELGEEPQLKEVMRHNIEVNHPLNYEGLKAYQFDYDLTPTLISVTPALTDAVTGEEYGTFKLDMNYPEKAYKVGPYTLTVKDLYTDFGLNADGKPANMSSNPNAPAFLFLIEGPDLPETGVQYFYFPKQIDKERFQQDALNRQLGGGELKFDLQVSSMENVELSESTTYLNIRIDKAMPFVWVGAGIGMLGLVLGFYFQHRRIWLRVDHGVLTLGAHTNKNWFGLRREIAAVLKEMDLDVDEKSLVNNGGSKA</sequence>
<evidence type="ECO:0000256" key="4">
    <source>
        <dbReference type="ARBA" id="ARBA00022989"/>
    </source>
</evidence>
<feature type="domain" description="ResB-like" evidence="7">
    <location>
        <begin position="440"/>
        <end position="540"/>
    </location>
</feature>
<dbReference type="Proteomes" id="UP000300879">
    <property type="component" value="Chromosome"/>
</dbReference>
<feature type="transmembrane region" description="Helical" evidence="6">
    <location>
        <begin position="491"/>
        <end position="509"/>
    </location>
</feature>
<dbReference type="AlphaFoldDB" id="A0A4V1G3V6"/>